<evidence type="ECO:0000313" key="2">
    <source>
        <dbReference type="Proteomes" id="UP000827872"/>
    </source>
</evidence>
<name>A0ACB8ERI2_9SAUR</name>
<reference evidence="1" key="1">
    <citation type="submission" date="2021-08" db="EMBL/GenBank/DDBJ databases">
        <title>The first chromosome-level gecko genome reveals the dynamic sex chromosomes of Neotropical dwarf geckos (Sphaerodactylidae: Sphaerodactylus).</title>
        <authorList>
            <person name="Pinto B.J."/>
            <person name="Keating S.E."/>
            <person name="Gamble T."/>
        </authorList>
    </citation>
    <scope>NUCLEOTIDE SEQUENCE</scope>
    <source>
        <strain evidence="1">TG3544</strain>
    </source>
</reference>
<gene>
    <name evidence="1" type="ORF">K3G42_019844</name>
</gene>
<accession>A0ACB8ERI2</accession>
<evidence type="ECO:0000313" key="1">
    <source>
        <dbReference type="EMBL" id="KAH7995000.1"/>
    </source>
</evidence>
<sequence length="174" mass="18639">MGSREVLKLFKLLHRTRQNVFKNDPRTLEAARLRINEEFKNNKDETSSEKIAEVRGKKIILGGCGTFPSNLIPVVLTLVEVEFRPSPEASSQTAAVAAQPRTPRGNGPQESGSLRPPEDTTIHGGSPAGTSISFGAVECPISASLGSEMAESPHTSPHSKQDREVEGEAGQPVA</sequence>
<organism evidence="1 2">
    <name type="scientific">Sphaerodactylus townsendi</name>
    <dbReference type="NCBI Taxonomy" id="933632"/>
    <lineage>
        <taxon>Eukaryota</taxon>
        <taxon>Metazoa</taxon>
        <taxon>Chordata</taxon>
        <taxon>Craniata</taxon>
        <taxon>Vertebrata</taxon>
        <taxon>Euteleostomi</taxon>
        <taxon>Lepidosauria</taxon>
        <taxon>Squamata</taxon>
        <taxon>Bifurcata</taxon>
        <taxon>Gekkota</taxon>
        <taxon>Sphaerodactylidae</taxon>
        <taxon>Sphaerodactylus</taxon>
    </lineage>
</organism>
<dbReference type="EMBL" id="CM037620">
    <property type="protein sequence ID" value="KAH7995000.1"/>
    <property type="molecule type" value="Genomic_DNA"/>
</dbReference>
<keyword evidence="2" id="KW-1185">Reference proteome</keyword>
<proteinExistence type="predicted"/>
<protein>
    <submittedName>
        <fullName evidence="1">Uncharacterized protein</fullName>
    </submittedName>
</protein>
<comment type="caution">
    <text evidence="1">The sequence shown here is derived from an EMBL/GenBank/DDBJ whole genome shotgun (WGS) entry which is preliminary data.</text>
</comment>
<dbReference type="Proteomes" id="UP000827872">
    <property type="component" value="Linkage Group LG07"/>
</dbReference>